<keyword evidence="4" id="KW-0967">Endosome</keyword>
<evidence type="ECO:0000256" key="5">
    <source>
        <dbReference type="ARBA" id="ARBA00022927"/>
    </source>
</evidence>
<organism evidence="7 8">
    <name type="scientific">Sphagnum troendelagicum</name>
    <dbReference type="NCBI Taxonomy" id="128251"/>
    <lineage>
        <taxon>Eukaryota</taxon>
        <taxon>Viridiplantae</taxon>
        <taxon>Streptophyta</taxon>
        <taxon>Embryophyta</taxon>
        <taxon>Bryophyta</taxon>
        <taxon>Sphagnophytina</taxon>
        <taxon>Sphagnopsida</taxon>
        <taxon>Sphagnales</taxon>
        <taxon>Sphagnaceae</taxon>
        <taxon>Sphagnum</taxon>
    </lineage>
</organism>
<dbReference type="InterPro" id="IPR029705">
    <property type="entry name" value="VPS35L"/>
</dbReference>
<evidence type="ECO:0000256" key="4">
    <source>
        <dbReference type="ARBA" id="ARBA00022753"/>
    </source>
</evidence>
<comment type="subcellular location">
    <subcellularLocation>
        <location evidence="1">Endosome</location>
    </subcellularLocation>
</comment>
<evidence type="ECO:0008006" key="9">
    <source>
        <dbReference type="Google" id="ProtNLM"/>
    </source>
</evidence>
<evidence type="ECO:0000256" key="2">
    <source>
        <dbReference type="ARBA" id="ARBA00010704"/>
    </source>
</evidence>
<evidence type="ECO:0000313" key="8">
    <source>
        <dbReference type="Proteomes" id="UP001497512"/>
    </source>
</evidence>
<sequence>MKFRERDYKRDELEFSLSRHSATAWEHPLRAASSISDKKNRDGGDPNIDIAPTSNAGAAENFFAIDDPLRAVSVQSPPENLLMPKTRASRHSTKKTSEEFADSVASEWDLYKASIMQRFASTGTITVSTKKSVMAAHLEELEDPEKEAREETKIISQQEYVTRLRELNNEIAHAWLNNERVSALRLSIKVARLLMDTSVPQFYPTLFVLVTDVMDTVGNLVWIRIKKKAEIDDAGNSIAILPVDFTSDDVRQEAKDTCNNWFYKIGCIRELLPRIYLEIAILRCMHFLEKDPPLASFQRLTMMMRGLSDPLASAYAHLYLARHGQALLPSDTGYLISGLNDFLVLFRRVLSGEFDKHITLSGVDRRLYVSLVEPVIEWIMQCILKNSNQEEMAYVWHAFGERQPATLRPRALKGVEEGLDPVSVVVHYLLKQLPAAYVGNNALDLSRMIKSSYDISLPQHLNYRLLGAIICECNPPQEMRLAVLNDVWKVVMKYGDLVEYLAVADVFLDYILQNCSEVEMITMLGDILRHLHQGDVTDSVLASLEAIVSKLLMHYKDLTEVLNVKHVVELLDIFYGDTRLSVYKQILTSISRQKVQDPVTRHFLFEQAQVLHDSLDSLSSDDDCRQTTLLIARFVQLVDFGHDLEQHLAFLVDCRAAFGNMDLIYETVVHASNRLAITALQMAKGSHSKRTREFVKACITFNEISIPSITSVVPRIHLFLETAQAALMNAMLSHTEGLLKAALTCLQDVPSSRDLKAKEFEEGISSFLHELSSFLVVVPGHPELGAFYILRGLLNLIESQSRLISGRRKVRLLCGILCLLCAIGQEQLPFHVGNQQVDSDDTLYFGDTLFHKDLADITTMVVNMLVTLLDQAADKVQGAYQALDVCNAFLTTFNVDEELNTLCSRLLQRALTSLAKSDSYLQATLQYSEARGCNQLIS</sequence>
<dbReference type="PANTHER" id="PTHR13673">
    <property type="entry name" value="ESOPHAGEAL CANCER ASSOCIATED PROTEIN"/>
    <property type="match status" value="1"/>
</dbReference>
<protein>
    <recommendedName>
        <fullName evidence="9">Esophageal cancer associated protein</fullName>
    </recommendedName>
</protein>
<dbReference type="InterPro" id="IPR005378">
    <property type="entry name" value="Vps35"/>
</dbReference>
<keyword evidence="3" id="KW-0813">Transport</keyword>
<evidence type="ECO:0000256" key="6">
    <source>
        <dbReference type="SAM" id="MobiDB-lite"/>
    </source>
</evidence>
<evidence type="ECO:0000256" key="1">
    <source>
        <dbReference type="ARBA" id="ARBA00004177"/>
    </source>
</evidence>
<evidence type="ECO:0000313" key="7">
    <source>
        <dbReference type="EMBL" id="CAK9214865.1"/>
    </source>
</evidence>
<evidence type="ECO:0000256" key="3">
    <source>
        <dbReference type="ARBA" id="ARBA00022448"/>
    </source>
</evidence>
<name>A0ABP0U7H6_9BRYO</name>
<comment type="similarity">
    <text evidence="2">Belongs to the VPS35L family.</text>
</comment>
<dbReference type="EMBL" id="OZ019894">
    <property type="protein sequence ID" value="CAK9214865.1"/>
    <property type="molecule type" value="Genomic_DNA"/>
</dbReference>
<dbReference type="PANTHER" id="PTHR13673:SF0">
    <property type="entry name" value="VPS35 ENDOSOMAL PROTEIN-SORTING FACTOR-LIKE"/>
    <property type="match status" value="1"/>
</dbReference>
<gene>
    <name evidence="7" type="ORF">CSSPTR1EN2_LOCUS12445</name>
</gene>
<keyword evidence="8" id="KW-1185">Reference proteome</keyword>
<keyword evidence="5" id="KW-0653">Protein transport</keyword>
<proteinExistence type="inferred from homology"/>
<dbReference type="Proteomes" id="UP001497512">
    <property type="component" value="Chromosome 2"/>
</dbReference>
<dbReference type="Pfam" id="PF03635">
    <property type="entry name" value="Vps35"/>
    <property type="match status" value="1"/>
</dbReference>
<feature type="region of interest" description="Disordered" evidence="6">
    <location>
        <begin position="31"/>
        <end position="53"/>
    </location>
</feature>
<accession>A0ABP0U7H6</accession>
<reference evidence="7" key="1">
    <citation type="submission" date="2024-02" db="EMBL/GenBank/DDBJ databases">
        <authorList>
            <consortium name="ELIXIR-Norway"/>
            <consortium name="Elixir Norway"/>
        </authorList>
    </citation>
    <scope>NUCLEOTIDE SEQUENCE</scope>
</reference>